<dbReference type="Pfam" id="PF00668">
    <property type="entry name" value="Condensation"/>
    <property type="match status" value="2"/>
</dbReference>
<evidence type="ECO:0000256" key="5">
    <source>
        <dbReference type="ARBA" id="ARBA00023194"/>
    </source>
</evidence>
<dbReference type="PROSITE" id="PS00012">
    <property type="entry name" value="PHOSPHOPANTETHEINE"/>
    <property type="match status" value="1"/>
</dbReference>
<keyword evidence="3" id="KW-0596">Phosphopantetheine</keyword>
<comment type="caution">
    <text evidence="7">The sequence shown here is derived from an EMBL/GenBank/DDBJ whole genome shotgun (WGS) entry which is preliminary data.</text>
</comment>
<comment type="similarity">
    <text evidence="2">Belongs to the ATP-dependent AMP-binding enzyme family.</text>
</comment>
<dbReference type="PROSITE" id="PS00455">
    <property type="entry name" value="AMP_BINDING"/>
    <property type="match status" value="1"/>
</dbReference>
<proteinExistence type="inferred from homology"/>
<dbReference type="NCBIfam" id="TIGR01720">
    <property type="entry name" value="NRPS-para261"/>
    <property type="match status" value="1"/>
</dbReference>
<dbReference type="InterPro" id="IPR023213">
    <property type="entry name" value="CAT-like_dom_sf"/>
</dbReference>
<dbReference type="Proteomes" id="UP000661691">
    <property type="component" value="Unassembled WGS sequence"/>
</dbReference>
<comment type="cofactor">
    <cofactor evidence="1">
        <name>pantetheine 4'-phosphate</name>
        <dbReference type="ChEBI" id="CHEBI:47942"/>
    </cofactor>
</comment>
<dbReference type="Gene3D" id="3.30.559.10">
    <property type="entry name" value="Chloramphenicol acetyltransferase-like domain"/>
    <property type="match status" value="2"/>
</dbReference>
<dbReference type="GO" id="GO:0008610">
    <property type="term" value="P:lipid biosynthetic process"/>
    <property type="evidence" value="ECO:0007669"/>
    <property type="project" value="UniProtKB-ARBA"/>
</dbReference>
<dbReference type="Gene3D" id="3.40.50.980">
    <property type="match status" value="2"/>
</dbReference>
<dbReference type="InterPro" id="IPR010060">
    <property type="entry name" value="NRPS_synth"/>
</dbReference>
<organism evidence="7 8">
    <name type="scientific">Polycladospora coralii</name>
    <dbReference type="NCBI Taxonomy" id="2771432"/>
    <lineage>
        <taxon>Bacteria</taxon>
        <taxon>Bacillati</taxon>
        <taxon>Bacillota</taxon>
        <taxon>Bacilli</taxon>
        <taxon>Bacillales</taxon>
        <taxon>Thermoactinomycetaceae</taxon>
        <taxon>Polycladospora</taxon>
    </lineage>
</organism>
<dbReference type="PANTHER" id="PTHR45398:SF1">
    <property type="entry name" value="ENZYME, PUTATIVE (JCVI)-RELATED"/>
    <property type="match status" value="1"/>
</dbReference>
<evidence type="ECO:0000256" key="1">
    <source>
        <dbReference type="ARBA" id="ARBA00001957"/>
    </source>
</evidence>
<dbReference type="SUPFAM" id="SSF56801">
    <property type="entry name" value="Acetyl-CoA synthetase-like"/>
    <property type="match status" value="1"/>
</dbReference>
<evidence type="ECO:0000259" key="6">
    <source>
        <dbReference type="PROSITE" id="PS50075"/>
    </source>
</evidence>
<name>A0A926NBG5_9BACL</name>
<feature type="domain" description="Carrier" evidence="6">
    <location>
        <begin position="957"/>
        <end position="1031"/>
    </location>
</feature>
<dbReference type="InterPro" id="IPR036736">
    <property type="entry name" value="ACP-like_sf"/>
</dbReference>
<gene>
    <name evidence="7" type="ORF">IC620_09990</name>
</gene>
<dbReference type="InterPro" id="IPR045851">
    <property type="entry name" value="AMP-bd_C_sf"/>
</dbReference>
<reference evidence="7" key="1">
    <citation type="submission" date="2020-09" db="EMBL/GenBank/DDBJ databases">
        <title>A novel bacterium of genus Hazenella, isolated from South China Sea.</title>
        <authorList>
            <person name="Huang H."/>
            <person name="Mo K."/>
            <person name="Hu Y."/>
        </authorList>
    </citation>
    <scope>NUCLEOTIDE SEQUENCE</scope>
    <source>
        <strain evidence="7">IB182357</strain>
    </source>
</reference>
<dbReference type="InterPro" id="IPR025110">
    <property type="entry name" value="AMP-bd_C"/>
</dbReference>
<dbReference type="InterPro" id="IPR000873">
    <property type="entry name" value="AMP-dep_synth/lig_dom"/>
</dbReference>
<dbReference type="InterPro" id="IPR009081">
    <property type="entry name" value="PP-bd_ACP"/>
</dbReference>
<dbReference type="SUPFAM" id="SSF47336">
    <property type="entry name" value="ACP-like"/>
    <property type="match status" value="1"/>
</dbReference>
<dbReference type="PANTHER" id="PTHR45398">
    <property type="match status" value="1"/>
</dbReference>
<evidence type="ECO:0000313" key="8">
    <source>
        <dbReference type="Proteomes" id="UP000661691"/>
    </source>
</evidence>
<dbReference type="InterPro" id="IPR001242">
    <property type="entry name" value="Condensation_dom"/>
</dbReference>
<dbReference type="Pfam" id="PF13193">
    <property type="entry name" value="AMP-binding_C"/>
    <property type="match status" value="1"/>
</dbReference>
<dbReference type="PROSITE" id="PS50075">
    <property type="entry name" value="CARRIER"/>
    <property type="match status" value="1"/>
</dbReference>
<keyword evidence="4" id="KW-0597">Phosphoprotein</keyword>
<evidence type="ECO:0000313" key="7">
    <source>
        <dbReference type="EMBL" id="MBD1372685.1"/>
    </source>
</evidence>
<dbReference type="NCBIfam" id="TIGR01733">
    <property type="entry name" value="AA-adenyl-dom"/>
    <property type="match status" value="1"/>
</dbReference>
<dbReference type="GO" id="GO:0017000">
    <property type="term" value="P:antibiotic biosynthetic process"/>
    <property type="evidence" value="ECO:0007669"/>
    <property type="project" value="UniProtKB-KW"/>
</dbReference>
<dbReference type="Gene3D" id="1.10.1200.10">
    <property type="entry name" value="ACP-like"/>
    <property type="match status" value="1"/>
</dbReference>
<dbReference type="InterPro" id="IPR020845">
    <property type="entry name" value="AMP-binding_CS"/>
</dbReference>
<evidence type="ECO:0000256" key="3">
    <source>
        <dbReference type="ARBA" id="ARBA00022450"/>
    </source>
</evidence>
<dbReference type="GO" id="GO:0003824">
    <property type="term" value="F:catalytic activity"/>
    <property type="evidence" value="ECO:0007669"/>
    <property type="project" value="InterPro"/>
</dbReference>
<sequence length="1494" mass="172959">MVAEKSSRSFPLTHPQKRIWYIEQLMPGTALHHICGIAELKGKIDIQVFEETIIRFIEKHEAFRIHFFEENQEAYQTISDFALTKIDLKDFSLEDNPQLSCDKWMKQEIEKPFHLINHDLFYMAIYKISDSRIGLFIKIHHLIFDGWSIHILAKQLCEMYEQRMASESVESPFICSYREFIDKEQQYLNSERFLKDENFWKSKFESLPELIFNESSDEISGKRKSFFIDEKLSIEMKRWTERHQCSLNEWFIMLLQIYIRKMLGKQDIVIGTPVYNRSGKREKQTIGMFTSTVPLRCEMDEHVSVKEYVKQVKKEIRKSYKHQKYPYDLLVKEMQLKKHGYNHLFQCCVNYYNFKPSNQLLDAEEVYNGYQLYPLQLVIKDWSDQSSLQLDFDFKTSVFTDLQIEQMYAKILQLADQILNNTNITIENLQLITETETQRLIYDFNHNETHYPKDKTIVQLFENQVEATPDRTAVTCENEVLTYGQLNKKANQLARSLQRDGIGRGQVVGVYASHSTELIVSILATLKTGAAYLPIDVCATPTRIEEILVDSEASCILTDRDIPQDLGFTGMIVGIKDQQLYLQDASNLNTIIHPDDLVYMIYTSGSTGKPKGVMIEHCSLVNYAYWSQKTYVNHMDEIFALYSSLAFDLTVTSIFTPLIGGNQIRVYQENDENFVLYDILADNKVTIIKLTPAHLSLLQDKSFPHSSVKRLIVGGEALKASLAQKIHQNFAQEIEIFNEYGPTETTVGCMVHLFDQTVSNQISVPIGTPADNVQIYILDEKLKPVPLGCIGELYISGDGVAKGYWNRPDLTRKYFIDNPFISGRKMYKTGDLARFLDGEMIEYVGRKDSQIKLRGYRIELGEIEYQLLQLPNIKEAVVVDCEMNSHRHLCAYIVKESSTNQMTAFKLKQELSKSLPVYMVPAHFIFMDNIPLTSNGKVNRSQLPLEFTSEENMTEDQVLTEIEKKVIAILQEILKVNSISIMDDFYKLGGDSIKAIQLASKLKSMGLNIRVKDILTYSVIKEIVACIEEDQDDRTINQEMIEGQIALSPIVSWFFSQEFKQSHHWNQSVLLNLSDEFEIDRFERIMNDLIKHHDSLRINLNEKTGMLFYNSHHVSQKFDVKRVDLSSISYERQQMELERLGFELKSTMNLENDLLLRACYFDLGKQGKRLLITAHHLIIDAVSWRILLQDMIKLLEDRNLSGTLPKKTHSYQYWVNQVETYASRLTDQDAVYWKSMKASKTWLPSDSVLNDQSQSIQQHSERLHSEETQALLTKANEAFKTEPVDLLIAALAITVKEFTNQNRVCIEMEGHGREEFENGLDLSRSVGWFTSMFPMQIEIGEEMISTKIKSVKEQMRKVPNKGFDYLILKYLSRDLLDDNGSMIRFNYLGDFDATVYPKLFTLSDESSGADIGSLNHLTAAMDITAMVINHELRLSISFNHNVFSPNTIQSFMEKWLYHLRTIIDYCSNQDHIEFTPSDFETLNLSQDELDSLIF</sequence>
<dbReference type="EMBL" id="JACXAH010000013">
    <property type="protein sequence ID" value="MBD1372685.1"/>
    <property type="molecule type" value="Genomic_DNA"/>
</dbReference>
<evidence type="ECO:0000256" key="2">
    <source>
        <dbReference type="ARBA" id="ARBA00006432"/>
    </source>
</evidence>
<dbReference type="CDD" id="cd19534">
    <property type="entry name" value="E_NRPS"/>
    <property type="match status" value="1"/>
</dbReference>
<dbReference type="Gene3D" id="3.30.300.30">
    <property type="match status" value="1"/>
</dbReference>
<dbReference type="InterPro" id="IPR010071">
    <property type="entry name" value="AA_adenyl_dom"/>
</dbReference>
<dbReference type="Pfam" id="PF00550">
    <property type="entry name" value="PP-binding"/>
    <property type="match status" value="1"/>
</dbReference>
<dbReference type="Gene3D" id="3.30.559.30">
    <property type="entry name" value="Nonribosomal peptide synthetase, condensation domain"/>
    <property type="match status" value="2"/>
</dbReference>
<dbReference type="InterPro" id="IPR006162">
    <property type="entry name" value="Ppantetheine_attach_site"/>
</dbReference>
<evidence type="ECO:0000256" key="4">
    <source>
        <dbReference type="ARBA" id="ARBA00022553"/>
    </source>
</evidence>
<dbReference type="FunFam" id="3.40.50.980:FF:000001">
    <property type="entry name" value="Non-ribosomal peptide synthetase"/>
    <property type="match status" value="1"/>
</dbReference>
<keyword evidence="8" id="KW-1185">Reference proteome</keyword>
<keyword evidence="5" id="KW-0045">Antibiotic biosynthesis</keyword>
<dbReference type="Pfam" id="PF00501">
    <property type="entry name" value="AMP-binding"/>
    <property type="match status" value="1"/>
</dbReference>
<protein>
    <submittedName>
        <fullName evidence="7">Amino acid adenylation domain-containing protein</fullName>
    </submittedName>
</protein>
<dbReference type="SUPFAM" id="SSF52777">
    <property type="entry name" value="CoA-dependent acyltransferases"/>
    <property type="match status" value="4"/>
</dbReference>
<accession>A0A926NBG5</accession>
<dbReference type="RefSeq" id="WP_191140360.1">
    <property type="nucleotide sequence ID" value="NZ_JACXAG020000005.1"/>
</dbReference>
<dbReference type="Gene3D" id="2.30.38.10">
    <property type="entry name" value="Luciferase, Domain 3"/>
    <property type="match status" value="1"/>
</dbReference>